<proteinExistence type="predicted"/>
<evidence type="ECO:0000259" key="2">
    <source>
        <dbReference type="PROSITE" id="PS50846"/>
    </source>
</evidence>
<feature type="domain" description="HMA" evidence="2">
    <location>
        <begin position="1"/>
        <end position="64"/>
    </location>
</feature>
<dbReference type="FunFam" id="3.30.70.100:FF:000001">
    <property type="entry name" value="ATPase copper transporting beta"/>
    <property type="match status" value="1"/>
</dbReference>
<evidence type="ECO:0000256" key="1">
    <source>
        <dbReference type="ARBA" id="ARBA00022723"/>
    </source>
</evidence>
<organism evidence="3 4">
    <name type="scientific">Candidatus Aphodousia faecigallinarum</name>
    <dbReference type="NCBI Taxonomy" id="2840677"/>
    <lineage>
        <taxon>Bacteria</taxon>
        <taxon>Pseudomonadati</taxon>
        <taxon>Pseudomonadota</taxon>
        <taxon>Betaproteobacteria</taxon>
        <taxon>Burkholderiales</taxon>
        <taxon>Sutterellaceae</taxon>
        <taxon>Sutterellaceae incertae sedis</taxon>
        <taxon>Candidatus Aphodousia</taxon>
    </lineage>
</organism>
<accession>A0A9D1IGY3</accession>
<name>A0A9D1IGY3_9BURK</name>
<dbReference type="EMBL" id="DVMY01000045">
    <property type="protein sequence ID" value="HIU37103.1"/>
    <property type="molecule type" value="Genomic_DNA"/>
</dbReference>
<sequence>MNTLKVEGMHCQNCVKAVTEAVSALPGAKGVVVSLEKGEVTWEAMDVSIEEVKAAIEDIGFDASEPKCCCRK</sequence>
<protein>
    <submittedName>
        <fullName evidence="3">Heavy-metal-associated domain-containing protein</fullName>
    </submittedName>
</protein>
<gene>
    <name evidence="3" type="ORF">IAC56_02355</name>
</gene>
<dbReference type="GO" id="GO:0046872">
    <property type="term" value="F:metal ion binding"/>
    <property type="evidence" value="ECO:0007669"/>
    <property type="project" value="UniProtKB-KW"/>
</dbReference>
<evidence type="ECO:0000313" key="4">
    <source>
        <dbReference type="Proteomes" id="UP000824083"/>
    </source>
</evidence>
<dbReference type="InterPro" id="IPR036163">
    <property type="entry name" value="HMA_dom_sf"/>
</dbReference>
<dbReference type="InterPro" id="IPR017969">
    <property type="entry name" value="Heavy-metal-associated_CS"/>
</dbReference>
<dbReference type="PROSITE" id="PS01047">
    <property type="entry name" value="HMA_1"/>
    <property type="match status" value="1"/>
</dbReference>
<reference evidence="3" key="1">
    <citation type="submission" date="2020-10" db="EMBL/GenBank/DDBJ databases">
        <authorList>
            <person name="Gilroy R."/>
        </authorList>
    </citation>
    <scope>NUCLEOTIDE SEQUENCE</scope>
    <source>
        <strain evidence="3">7463</strain>
    </source>
</reference>
<dbReference type="InterPro" id="IPR006121">
    <property type="entry name" value="HMA_dom"/>
</dbReference>
<comment type="caution">
    <text evidence="3">The sequence shown here is derived from an EMBL/GenBank/DDBJ whole genome shotgun (WGS) entry which is preliminary data.</text>
</comment>
<dbReference type="Pfam" id="PF00403">
    <property type="entry name" value="HMA"/>
    <property type="match status" value="1"/>
</dbReference>
<keyword evidence="1" id="KW-0479">Metal-binding</keyword>
<dbReference type="Gene3D" id="3.30.70.100">
    <property type="match status" value="1"/>
</dbReference>
<dbReference type="Proteomes" id="UP000824083">
    <property type="component" value="Unassembled WGS sequence"/>
</dbReference>
<dbReference type="CDD" id="cd00371">
    <property type="entry name" value="HMA"/>
    <property type="match status" value="1"/>
</dbReference>
<dbReference type="AlphaFoldDB" id="A0A9D1IGY3"/>
<reference evidence="3" key="2">
    <citation type="journal article" date="2021" name="PeerJ">
        <title>Extensive microbial diversity within the chicken gut microbiome revealed by metagenomics and culture.</title>
        <authorList>
            <person name="Gilroy R."/>
            <person name="Ravi A."/>
            <person name="Getino M."/>
            <person name="Pursley I."/>
            <person name="Horton D.L."/>
            <person name="Alikhan N.F."/>
            <person name="Baker D."/>
            <person name="Gharbi K."/>
            <person name="Hall N."/>
            <person name="Watson M."/>
            <person name="Adriaenssens E.M."/>
            <person name="Foster-Nyarko E."/>
            <person name="Jarju S."/>
            <person name="Secka A."/>
            <person name="Antonio M."/>
            <person name="Oren A."/>
            <person name="Chaudhuri R.R."/>
            <person name="La Ragione R."/>
            <person name="Hildebrand F."/>
            <person name="Pallen M.J."/>
        </authorList>
    </citation>
    <scope>NUCLEOTIDE SEQUENCE</scope>
    <source>
        <strain evidence="3">7463</strain>
    </source>
</reference>
<evidence type="ECO:0000313" key="3">
    <source>
        <dbReference type="EMBL" id="HIU37103.1"/>
    </source>
</evidence>
<dbReference type="SUPFAM" id="SSF55008">
    <property type="entry name" value="HMA, heavy metal-associated domain"/>
    <property type="match status" value="1"/>
</dbReference>
<dbReference type="PROSITE" id="PS50846">
    <property type="entry name" value="HMA_2"/>
    <property type="match status" value="1"/>
</dbReference>